<evidence type="ECO:0000313" key="4">
    <source>
        <dbReference type="Proteomes" id="UP000054266"/>
    </source>
</evidence>
<feature type="compositionally biased region" description="Low complexity" evidence="1">
    <location>
        <begin position="348"/>
        <end position="367"/>
    </location>
</feature>
<feature type="compositionally biased region" description="Low complexity" evidence="1">
    <location>
        <begin position="386"/>
        <end position="397"/>
    </location>
</feature>
<feature type="domain" description="CID" evidence="2">
    <location>
        <begin position="24"/>
        <end position="180"/>
    </location>
</feature>
<evidence type="ECO:0000313" key="3">
    <source>
        <dbReference type="EMBL" id="KIW68645.1"/>
    </source>
</evidence>
<dbReference type="InterPro" id="IPR006569">
    <property type="entry name" value="CID_dom"/>
</dbReference>
<name>A0A0D2FPY2_9EURO</name>
<dbReference type="Gene3D" id="1.25.40.90">
    <property type="match status" value="1"/>
</dbReference>
<keyword evidence="4" id="KW-1185">Reference proteome</keyword>
<dbReference type="PROSITE" id="PS51391">
    <property type="entry name" value="CID"/>
    <property type="match status" value="1"/>
</dbReference>
<evidence type="ECO:0000259" key="2">
    <source>
        <dbReference type="PROSITE" id="PS51391"/>
    </source>
</evidence>
<feature type="compositionally biased region" description="Pro residues" evidence="1">
    <location>
        <begin position="482"/>
        <end position="505"/>
    </location>
</feature>
<feature type="compositionally biased region" description="Pro residues" evidence="1">
    <location>
        <begin position="450"/>
        <end position="470"/>
    </location>
</feature>
<feature type="compositionally biased region" description="Basic residues" evidence="1">
    <location>
        <begin position="368"/>
        <end position="385"/>
    </location>
</feature>
<reference evidence="3 4" key="1">
    <citation type="submission" date="2015-01" db="EMBL/GenBank/DDBJ databases">
        <title>The Genome Sequence of Capronia semiimmersa CBS27337.</title>
        <authorList>
            <consortium name="The Broad Institute Genomics Platform"/>
            <person name="Cuomo C."/>
            <person name="de Hoog S."/>
            <person name="Gorbushina A."/>
            <person name="Stielow B."/>
            <person name="Teixiera M."/>
            <person name="Abouelleil A."/>
            <person name="Chapman S.B."/>
            <person name="Priest M."/>
            <person name="Young S.K."/>
            <person name="Wortman J."/>
            <person name="Nusbaum C."/>
            <person name="Birren B."/>
        </authorList>
    </citation>
    <scope>NUCLEOTIDE SEQUENCE [LARGE SCALE GENOMIC DNA]</scope>
    <source>
        <strain evidence="3 4">CBS 27337</strain>
    </source>
</reference>
<dbReference type="AlphaFoldDB" id="A0A0D2FPY2"/>
<evidence type="ECO:0000256" key="1">
    <source>
        <dbReference type="SAM" id="MobiDB-lite"/>
    </source>
</evidence>
<sequence length="516" mass="56474">MAAHISIAKASFSASLLRPDVTKVSRDDVAVFHDAFEATLTKCSGRNIQTCKQWLLENVVVSTGRTTALGKYLVTISKHLASQQNEATPMKFSRRQRLHILYLVNDLLHHGKYHAHDQTVRGTLTQSLQPFVVELVRLGAAEAKSRVARRLSDVVELWAEEEYFGPEIIAQLQGALTGTTQETTPAEEPTSRAKELPYLLPPTHGDPSWPYYDLPAGNLMRHIVPNSSQPMRIHEIRALQLSAGPADDSLVNALKDFLKDVDGIEGSLWKLEEAGLSPELDELGQISYRDEAGALVGDTYYGWSRAFCEKMKKRGKRGSEGSSQRSRSRSTDRSRSTTPRKRRRRSNSSRGRSPSSDSYSRSLSRPRYGGRRQKNGSRSASRSRSKSGSYSPEYSPKLVHSLGSEPARTSVSTGASLAGPSPALPPPAAAPPASTGVPFPPLPFTASGLPVPPPRPPHWTGLWPPPPPPQFSQGLAGYQNLPLPPPPPPNYPYPPANWPAYPNVPPGQNNNYPGGR</sequence>
<organism evidence="3 4">
    <name type="scientific">Phialophora macrospora</name>
    <dbReference type="NCBI Taxonomy" id="1851006"/>
    <lineage>
        <taxon>Eukaryota</taxon>
        <taxon>Fungi</taxon>
        <taxon>Dikarya</taxon>
        <taxon>Ascomycota</taxon>
        <taxon>Pezizomycotina</taxon>
        <taxon>Eurotiomycetes</taxon>
        <taxon>Chaetothyriomycetidae</taxon>
        <taxon>Chaetothyriales</taxon>
        <taxon>Herpotrichiellaceae</taxon>
        <taxon>Phialophora</taxon>
    </lineage>
</organism>
<dbReference type="HOGENOM" id="CLU_021915_1_0_1"/>
<dbReference type="Proteomes" id="UP000054266">
    <property type="component" value="Unassembled WGS sequence"/>
</dbReference>
<dbReference type="InterPro" id="IPR008942">
    <property type="entry name" value="ENTH_VHS"/>
</dbReference>
<dbReference type="Pfam" id="PF04818">
    <property type="entry name" value="CID"/>
    <property type="match status" value="1"/>
</dbReference>
<dbReference type="PANTHER" id="PTHR12323">
    <property type="entry name" value="SR-RELATED CTD ASSOCIATED FACTOR 6"/>
    <property type="match status" value="1"/>
</dbReference>
<proteinExistence type="predicted"/>
<dbReference type="PANTHER" id="PTHR12323:SF0">
    <property type="entry name" value="CALCIUM HOMEOSTASIS ENDOPLASMIC RETICULUM PROTEIN"/>
    <property type="match status" value="1"/>
</dbReference>
<dbReference type="EMBL" id="KN846958">
    <property type="protein sequence ID" value="KIW68645.1"/>
    <property type="molecule type" value="Genomic_DNA"/>
</dbReference>
<feature type="compositionally biased region" description="Polar residues" evidence="1">
    <location>
        <begin position="507"/>
        <end position="516"/>
    </location>
</feature>
<dbReference type="GO" id="GO:0006874">
    <property type="term" value="P:intracellular calcium ion homeostasis"/>
    <property type="evidence" value="ECO:0007669"/>
    <property type="project" value="TreeGrafter"/>
</dbReference>
<accession>A0A0D2FPY2</accession>
<feature type="compositionally biased region" description="Basic residues" evidence="1">
    <location>
        <begin position="338"/>
        <end position="347"/>
    </location>
</feature>
<dbReference type="STRING" id="5601.A0A0D2FPY2"/>
<protein>
    <recommendedName>
        <fullName evidence="2">CID domain-containing protein</fullName>
    </recommendedName>
</protein>
<gene>
    <name evidence="3" type="ORF">PV04_04574</name>
</gene>
<dbReference type="GO" id="GO:0048471">
    <property type="term" value="C:perinuclear region of cytoplasm"/>
    <property type="evidence" value="ECO:0007669"/>
    <property type="project" value="TreeGrafter"/>
</dbReference>
<feature type="region of interest" description="Disordered" evidence="1">
    <location>
        <begin position="312"/>
        <end position="516"/>
    </location>
</feature>